<reference evidence="3" key="2">
    <citation type="submission" date="2016-01" db="EMBL/GenBank/DDBJ databases">
        <title>Six Aerococcus type strain genome sequencing and assembly using PacBio and Illumina Hiseq.</title>
        <authorList>
            <person name="Carkaci D."/>
            <person name="Dargis R."/>
            <person name="Nielsen X.C."/>
            <person name="Skovgaard O."/>
            <person name="Fuursted K."/>
            <person name="Christensen J.J."/>
        </authorList>
    </citation>
    <scope>NUCLEOTIDE SEQUENCE [LARGE SCALE GENOMIC DNA]</scope>
    <source>
        <strain evidence="3">CCUG42038B</strain>
    </source>
</reference>
<dbReference type="InterPro" id="IPR029052">
    <property type="entry name" value="Metallo-depent_PP-like"/>
</dbReference>
<dbReference type="SUPFAM" id="SSF56300">
    <property type="entry name" value="Metallo-dependent phosphatases"/>
    <property type="match status" value="1"/>
</dbReference>
<dbReference type="CDD" id="cd07385">
    <property type="entry name" value="MPP_YkuE_C"/>
    <property type="match status" value="1"/>
</dbReference>
<dbReference type="RefSeq" id="WP_067978417.1">
    <property type="nucleotide sequence ID" value="NZ_CP014163.1"/>
</dbReference>
<dbReference type="AlphaFoldDB" id="A0A0X8FKW0"/>
<dbReference type="Pfam" id="PF00149">
    <property type="entry name" value="Metallophos"/>
    <property type="match status" value="1"/>
</dbReference>
<dbReference type="PANTHER" id="PTHR31302:SF0">
    <property type="entry name" value="TRANSMEMBRANE PROTEIN WITH METALLOPHOSPHOESTERASE DOMAIN"/>
    <property type="match status" value="1"/>
</dbReference>
<reference evidence="2 3" key="1">
    <citation type="journal article" date="2016" name="Genome Announc.">
        <title>Complete Genome Sequences of Aerococcus christensenii CCUG 28831T, Aerococcus sanguinicola CCUG 43001T, Aerococcus urinae CCUG 36881T, Aerococcus urinaeequi CCUG 28094T, Aerococcus urinaehominis CCUG 42038 BT, and Aerococcus viridans CCUG 4311T.</title>
        <authorList>
            <person name="Carkaci D."/>
            <person name="Dargis R."/>
            <person name="Nielsen X.C."/>
            <person name="Skovgaard O."/>
            <person name="Fuursted K."/>
            <person name="Christensen J.J."/>
        </authorList>
    </citation>
    <scope>NUCLEOTIDE SEQUENCE [LARGE SCALE GENOMIC DNA]</scope>
    <source>
        <strain evidence="2 3">CCUG42038B</strain>
    </source>
</reference>
<evidence type="ECO:0000313" key="2">
    <source>
        <dbReference type="EMBL" id="AMB99180.1"/>
    </source>
</evidence>
<sequence length="390" mass="42880">MAKQFKKLAFKGAVLAAGLAYLYQQNFKIKTSHYFVENPHFTGGLDGLRIAQLSDLHFPKQRVASQEIIDQVAQARPDLIFMTGDIIQGDQVFDEKELFNFAKALVDLAPVFAVYGNHEAGSALARRMESVLSAAGVTFLNDQAVSLEFAGDPITIMGLLEKPNRRFLQGDALRYIQLSPEQIGQPKLLLAHHPEAFLRYHEDMAKSPDLVFTGHAHGGQIRLPGLGGLFAPGQGEFPKYTAGLFHIPGQPQKQIVVSRGIGASAFPVRINNQPELVVVDLTPAKHALSQHLQDQIDQASQAAGAWSPSQVHDYFDRTASQTLQARADLNQNSLGQSPATQSVAEDFLAEDPYRVKPSLAGYRLDSKTQDPVTDTVADQYITIKEEKIIR</sequence>
<dbReference type="InterPro" id="IPR051158">
    <property type="entry name" value="Metallophosphoesterase_sf"/>
</dbReference>
<dbReference type="Proteomes" id="UP000062260">
    <property type="component" value="Chromosome"/>
</dbReference>
<name>A0A0X8FKW0_9LACT</name>
<dbReference type="Gene3D" id="3.60.21.10">
    <property type="match status" value="1"/>
</dbReference>
<dbReference type="KEGG" id="auh:AWM75_03790"/>
<dbReference type="EMBL" id="CP014163">
    <property type="protein sequence ID" value="AMB99180.1"/>
    <property type="molecule type" value="Genomic_DNA"/>
</dbReference>
<dbReference type="OrthoDB" id="9780884at2"/>
<evidence type="ECO:0000313" key="3">
    <source>
        <dbReference type="Proteomes" id="UP000062260"/>
    </source>
</evidence>
<gene>
    <name evidence="2" type="ORF">AWM75_03790</name>
</gene>
<keyword evidence="3" id="KW-1185">Reference proteome</keyword>
<dbReference type="InterPro" id="IPR004843">
    <property type="entry name" value="Calcineurin-like_PHP"/>
</dbReference>
<protein>
    <recommendedName>
        <fullName evidence="1">Calcineurin-like phosphoesterase domain-containing protein</fullName>
    </recommendedName>
</protein>
<accession>A0A0X8FKW0</accession>
<evidence type="ECO:0000259" key="1">
    <source>
        <dbReference type="Pfam" id="PF00149"/>
    </source>
</evidence>
<dbReference type="STRING" id="128944.AWM75_03790"/>
<dbReference type="GO" id="GO:0016787">
    <property type="term" value="F:hydrolase activity"/>
    <property type="evidence" value="ECO:0007669"/>
    <property type="project" value="InterPro"/>
</dbReference>
<feature type="domain" description="Calcineurin-like phosphoesterase" evidence="1">
    <location>
        <begin position="48"/>
        <end position="218"/>
    </location>
</feature>
<proteinExistence type="predicted"/>
<organism evidence="2 3">
    <name type="scientific">Aerococcus urinaehominis</name>
    <dbReference type="NCBI Taxonomy" id="128944"/>
    <lineage>
        <taxon>Bacteria</taxon>
        <taxon>Bacillati</taxon>
        <taxon>Bacillota</taxon>
        <taxon>Bacilli</taxon>
        <taxon>Lactobacillales</taxon>
        <taxon>Aerococcaceae</taxon>
        <taxon>Aerococcus</taxon>
    </lineage>
</organism>
<dbReference type="PANTHER" id="PTHR31302">
    <property type="entry name" value="TRANSMEMBRANE PROTEIN WITH METALLOPHOSPHOESTERASE DOMAIN-RELATED"/>
    <property type="match status" value="1"/>
</dbReference>